<protein>
    <submittedName>
        <fullName evidence="1">Shikimate dehydrogenase</fullName>
    </submittedName>
</protein>
<evidence type="ECO:0000313" key="2">
    <source>
        <dbReference type="Proteomes" id="UP000315217"/>
    </source>
</evidence>
<gene>
    <name evidence="1" type="ORF">E6G98_00320</name>
</gene>
<accession>A0A537M0M0</accession>
<dbReference type="SUPFAM" id="SSF51735">
    <property type="entry name" value="NAD(P)-binding Rossmann-fold domains"/>
    <property type="match status" value="1"/>
</dbReference>
<organism evidence="1 2">
    <name type="scientific">Candidatus Segetimicrobium genomatis</name>
    <dbReference type="NCBI Taxonomy" id="2569760"/>
    <lineage>
        <taxon>Bacteria</taxon>
        <taxon>Bacillati</taxon>
        <taxon>Candidatus Sysuimicrobiota</taxon>
        <taxon>Candidatus Sysuimicrobiia</taxon>
        <taxon>Candidatus Sysuimicrobiales</taxon>
        <taxon>Candidatus Segetimicrobiaceae</taxon>
        <taxon>Candidatus Segetimicrobium</taxon>
    </lineage>
</organism>
<dbReference type="AlphaFoldDB" id="A0A537M0M0"/>
<proteinExistence type="predicted"/>
<name>A0A537M0M0_9BACT</name>
<dbReference type="EMBL" id="VBAI01000007">
    <property type="protein sequence ID" value="TMJ13397.1"/>
    <property type="molecule type" value="Genomic_DNA"/>
</dbReference>
<dbReference type="InterPro" id="IPR036291">
    <property type="entry name" value="NAD(P)-bd_dom_sf"/>
</dbReference>
<reference evidence="1 2" key="1">
    <citation type="journal article" date="2019" name="Nat. Microbiol.">
        <title>Mediterranean grassland soil C-N compound turnover is dependent on rainfall and depth, and is mediated by genomically divergent microorganisms.</title>
        <authorList>
            <person name="Diamond S."/>
            <person name="Andeer P.F."/>
            <person name="Li Z."/>
            <person name="Crits-Christoph A."/>
            <person name="Burstein D."/>
            <person name="Anantharaman K."/>
            <person name="Lane K.R."/>
            <person name="Thomas B.C."/>
            <person name="Pan C."/>
            <person name="Northen T.R."/>
            <person name="Banfield J.F."/>
        </authorList>
    </citation>
    <scope>NUCLEOTIDE SEQUENCE [LARGE SCALE GENOMIC DNA]</scope>
    <source>
        <strain evidence="1">NP_1</strain>
    </source>
</reference>
<dbReference type="Proteomes" id="UP000315217">
    <property type="component" value="Unassembled WGS sequence"/>
</dbReference>
<evidence type="ECO:0000313" key="1">
    <source>
        <dbReference type="EMBL" id="TMJ13397.1"/>
    </source>
</evidence>
<dbReference type="Gene3D" id="3.40.50.720">
    <property type="entry name" value="NAD(P)-binding Rossmann-like Domain"/>
    <property type="match status" value="1"/>
</dbReference>
<sequence length="383" mass="41466">MTAPDPGKFAFIIHPLRIADFARRYPITRKLPERLVELAFRPVPPRLMSHITGIRSATGARAEGWFIGLPLTPRTLLDSPLDFVYRRLIQCGRLAESLGAGVVGLGAFTKIVGDRGLTVANHLRIAVTTGNSYTAATAVEGALLAAQRMGLEPANITAAVIGATGSIGAVCSQILARSVGRLVLVARTREALEALRARLVPAGPAMTLGARRAEIAVETDVKAAVRTAEVILTVSSATDVLIEPEDLRPGAVVCDVARPRNVSRLVYERRDDVLVIDGGVIEIPGEVDFGFDFGFPPRTTEACVAETILLALERRYENFTLGRDITLSQVEEIAALARRHGFRLSGFRRFERAIGDDEVERIRRAARPIRVAQVSRAADPKTV</sequence>
<comment type="caution">
    <text evidence="1">The sequence shown here is derived from an EMBL/GenBank/DDBJ whole genome shotgun (WGS) entry which is preliminary data.</text>
</comment>